<organism evidence="1 2">
    <name type="scientific">Solanum commersonii</name>
    <name type="common">Commerson's wild potato</name>
    <name type="synonym">Commerson's nightshade</name>
    <dbReference type="NCBI Taxonomy" id="4109"/>
    <lineage>
        <taxon>Eukaryota</taxon>
        <taxon>Viridiplantae</taxon>
        <taxon>Streptophyta</taxon>
        <taxon>Embryophyta</taxon>
        <taxon>Tracheophyta</taxon>
        <taxon>Spermatophyta</taxon>
        <taxon>Magnoliopsida</taxon>
        <taxon>eudicotyledons</taxon>
        <taxon>Gunneridae</taxon>
        <taxon>Pentapetalae</taxon>
        <taxon>asterids</taxon>
        <taxon>lamiids</taxon>
        <taxon>Solanales</taxon>
        <taxon>Solanaceae</taxon>
        <taxon>Solanoideae</taxon>
        <taxon>Solaneae</taxon>
        <taxon>Solanum</taxon>
    </lineage>
</organism>
<comment type="caution">
    <text evidence="1">The sequence shown here is derived from an EMBL/GenBank/DDBJ whole genome shotgun (WGS) entry which is preliminary data.</text>
</comment>
<name>A0A9J5WNL2_SOLCO</name>
<sequence>EVAKKKGQEAREYTTREHLRIAELIRGCKKGIPLNSGVRNESASRRDFICITMSSTQRSAKIGGV</sequence>
<keyword evidence="2" id="KW-1185">Reference proteome</keyword>
<gene>
    <name evidence="1" type="ORF">H5410_057280</name>
</gene>
<dbReference type="Proteomes" id="UP000824120">
    <property type="component" value="Chromosome 11"/>
</dbReference>
<evidence type="ECO:0000313" key="2">
    <source>
        <dbReference type="Proteomes" id="UP000824120"/>
    </source>
</evidence>
<protein>
    <submittedName>
        <fullName evidence="1">Uncharacterized protein</fullName>
    </submittedName>
</protein>
<dbReference type="EMBL" id="JACXVP010000011">
    <property type="protein sequence ID" value="KAG5577146.1"/>
    <property type="molecule type" value="Genomic_DNA"/>
</dbReference>
<feature type="non-terminal residue" evidence="1">
    <location>
        <position position="65"/>
    </location>
</feature>
<proteinExistence type="predicted"/>
<accession>A0A9J5WNL2</accession>
<dbReference type="AlphaFoldDB" id="A0A9J5WNL2"/>
<evidence type="ECO:0000313" key="1">
    <source>
        <dbReference type="EMBL" id="KAG5577146.1"/>
    </source>
</evidence>
<reference evidence="1 2" key="1">
    <citation type="submission" date="2020-09" db="EMBL/GenBank/DDBJ databases">
        <title>De no assembly of potato wild relative species, Solanum commersonii.</title>
        <authorList>
            <person name="Cho K."/>
        </authorList>
    </citation>
    <scope>NUCLEOTIDE SEQUENCE [LARGE SCALE GENOMIC DNA]</scope>
    <source>
        <strain evidence="1">LZ3.2</strain>
        <tissue evidence="1">Leaf</tissue>
    </source>
</reference>